<accession>A0A852RR94</accession>
<evidence type="ECO:0008006" key="6">
    <source>
        <dbReference type="Google" id="ProtNLM"/>
    </source>
</evidence>
<feature type="transmembrane region" description="Helical" evidence="1">
    <location>
        <begin position="568"/>
        <end position="589"/>
    </location>
</feature>
<dbReference type="AlphaFoldDB" id="A0A852RR94"/>
<dbReference type="InterPro" id="IPR001173">
    <property type="entry name" value="Glyco_trans_2-like"/>
</dbReference>
<dbReference type="RefSeq" id="WP_179728035.1">
    <property type="nucleotide sequence ID" value="NZ_BAABEF010000001.1"/>
</dbReference>
<dbReference type="InterPro" id="IPR029044">
    <property type="entry name" value="Nucleotide-diphossugar_trans"/>
</dbReference>
<reference evidence="4 5" key="1">
    <citation type="submission" date="2020-07" db="EMBL/GenBank/DDBJ databases">
        <title>Sequencing the genomes of 1000 actinobacteria strains.</title>
        <authorList>
            <person name="Klenk H.-P."/>
        </authorList>
    </citation>
    <scope>NUCLEOTIDE SEQUENCE [LARGE SCALE GENOMIC DNA]</scope>
    <source>
        <strain evidence="4 5">DSM 19082</strain>
    </source>
</reference>
<evidence type="ECO:0000259" key="2">
    <source>
        <dbReference type="Pfam" id="PF00535"/>
    </source>
</evidence>
<feature type="transmembrane region" description="Helical" evidence="1">
    <location>
        <begin position="494"/>
        <end position="520"/>
    </location>
</feature>
<comment type="caution">
    <text evidence="4">The sequence shown here is derived from an EMBL/GenBank/DDBJ whole genome shotgun (WGS) entry which is preliminary data.</text>
</comment>
<feature type="transmembrane region" description="Helical" evidence="1">
    <location>
        <begin position="532"/>
        <end position="556"/>
    </location>
</feature>
<evidence type="ECO:0000256" key="1">
    <source>
        <dbReference type="SAM" id="Phobius"/>
    </source>
</evidence>
<keyword evidence="1" id="KW-1133">Transmembrane helix</keyword>
<evidence type="ECO:0000313" key="5">
    <source>
        <dbReference type="Proteomes" id="UP000582231"/>
    </source>
</evidence>
<keyword evidence="5" id="KW-1185">Reference proteome</keyword>
<dbReference type="Gene3D" id="3.90.550.10">
    <property type="entry name" value="Spore Coat Polysaccharide Biosynthesis Protein SpsA, Chain A"/>
    <property type="match status" value="1"/>
</dbReference>
<dbReference type="SUPFAM" id="SSF53448">
    <property type="entry name" value="Nucleotide-diphospho-sugar transferases"/>
    <property type="match status" value="1"/>
</dbReference>
<dbReference type="Proteomes" id="UP000582231">
    <property type="component" value="Unassembled WGS sequence"/>
</dbReference>
<gene>
    <name evidence="4" type="ORF">BJ958_003312</name>
</gene>
<feature type="transmembrane region" description="Helical" evidence="1">
    <location>
        <begin position="184"/>
        <end position="202"/>
    </location>
</feature>
<keyword evidence="1" id="KW-0812">Transmembrane</keyword>
<sequence>MNRIGNRLVARGLVEPGALDDALERQKVEGGYLGELLLDAGALSRQALHHGLAEQWGMVWRDLDREPPDPVLLARTEIDRCLELGWLPCEVTDDAVVVATTVQPGPDLLLEIEEEFPGLSVRLVACTRRDLDHVAAGVRRRGASHVPRVATRQRRWLRPCARTGVLAVGLVYLMTSALVVPPGLLSSLMALTGAVFLAAVMVQCGAAIRAARTAVLVASDRDVDEAGGPGPGGAGDLLLPVYSVVVVVPDDETVLARTLADLATLDYPRFRLDVVLVVPDSGQEAVRRSAPPDWVRVVPVPQEVAADRVRAFDEGLAYARGRYVVAYDVDDVPVPAQLRQAVAVFESDLEACLAGRQRHPVLMRLDVTDHVWRHRHSLASLADRFESVLGLDRAQPSDRERSDTRSEWTSSHFNTRVLRRLGGWSAMTPGSAVARSLPTGLLHSTTSHRRPRGLLAAFRRRVLVAGGLLDAAAARVALAVRAPAEGAARPRSGAIVLGLAGPALLLAYPLALVAATAFVVRAGEMDAATAWAGAGGVVALVVGQAVAVSTAARLVAPRHGRRAAVQAVALPVLGVVASVAAWHALLVVLSSRRAGWSGSPTA</sequence>
<organism evidence="4 5">
    <name type="scientific">Nocardioides kongjuensis</name>
    <dbReference type="NCBI Taxonomy" id="349522"/>
    <lineage>
        <taxon>Bacteria</taxon>
        <taxon>Bacillati</taxon>
        <taxon>Actinomycetota</taxon>
        <taxon>Actinomycetes</taxon>
        <taxon>Propionibacteriales</taxon>
        <taxon>Nocardioidaceae</taxon>
        <taxon>Nocardioides</taxon>
    </lineage>
</organism>
<dbReference type="Pfam" id="PF00535">
    <property type="entry name" value="Glycos_transf_2"/>
    <property type="match status" value="1"/>
</dbReference>
<name>A0A852RR94_9ACTN</name>
<keyword evidence="1" id="KW-0472">Membrane</keyword>
<dbReference type="Pfam" id="PF05157">
    <property type="entry name" value="MshEN"/>
    <property type="match status" value="1"/>
</dbReference>
<evidence type="ECO:0000313" key="4">
    <source>
        <dbReference type="EMBL" id="NYD31766.1"/>
    </source>
</evidence>
<evidence type="ECO:0000259" key="3">
    <source>
        <dbReference type="Pfam" id="PF05157"/>
    </source>
</evidence>
<feature type="transmembrane region" description="Helical" evidence="1">
    <location>
        <begin position="160"/>
        <end position="178"/>
    </location>
</feature>
<dbReference type="EMBL" id="JACCBF010000001">
    <property type="protein sequence ID" value="NYD31766.1"/>
    <property type="molecule type" value="Genomic_DNA"/>
</dbReference>
<feature type="domain" description="Type II secretion system protein GspE N-terminal" evidence="3">
    <location>
        <begin position="57"/>
        <end position="133"/>
    </location>
</feature>
<dbReference type="InterPro" id="IPR007831">
    <property type="entry name" value="T2SS_GspE_N"/>
</dbReference>
<dbReference type="InterPro" id="IPR037257">
    <property type="entry name" value="T2SS_E_N_sf"/>
</dbReference>
<feature type="domain" description="Glycosyltransferase 2-like" evidence="2">
    <location>
        <begin position="243"/>
        <end position="358"/>
    </location>
</feature>
<proteinExistence type="predicted"/>
<dbReference type="SUPFAM" id="SSF160246">
    <property type="entry name" value="EspE N-terminal domain-like"/>
    <property type="match status" value="1"/>
</dbReference>
<protein>
    <recommendedName>
        <fullName evidence="6">Glycosyltransferase</fullName>
    </recommendedName>
</protein>